<name>A0A0L6V3H0_9BASI</name>
<keyword evidence="4" id="KW-1185">Reference proteome</keyword>
<evidence type="ECO:0000256" key="1">
    <source>
        <dbReference type="SAM" id="MobiDB-lite"/>
    </source>
</evidence>
<organism evidence="3 4">
    <name type="scientific">Puccinia sorghi</name>
    <dbReference type="NCBI Taxonomy" id="27349"/>
    <lineage>
        <taxon>Eukaryota</taxon>
        <taxon>Fungi</taxon>
        <taxon>Dikarya</taxon>
        <taxon>Basidiomycota</taxon>
        <taxon>Pucciniomycotina</taxon>
        <taxon>Pucciniomycetes</taxon>
        <taxon>Pucciniales</taxon>
        <taxon>Pucciniaceae</taxon>
        <taxon>Puccinia</taxon>
    </lineage>
</organism>
<evidence type="ECO:0000313" key="4">
    <source>
        <dbReference type="Proteomes" id="UP000037035"/>
    </source>
</evidence>
<dbReference type="PANTHER" id="PTHR37471:SF1">
    <property type="entry name" value="AB HYDROLASE-1 DOMAIN-CONTAINING PROTEIN"/>
    <property type="match status" value="1"/>
</dbReference>
<keyword evidence="2" id="KW-1133">Transmembrane helix</keyword>
<feature type="transmembrane region" description="Helical" evidence="2">
    <location>
        <begin position="36"/>
        <end position="52"/>
    </location>
</feature>
<dbReference type="EMBL" id="LAVV01007823">
    <property type="protein sequence ID" value="KNZ54660.1"/>
    <property type="molecule type" value="Genomic_DNA"/>
</dbReference>
<protein>
    <recommendedName>
        <fullName evidence="5">AB hydrolase-1 domain-containing protein</fullName>
    </recommendedName>
</protein>
<dbReference type="PANTHER" id="PTHR37471">
    <property type="entry name" value="UNNAMED PRODUCT"/>
    <property type="match status" value="1"/>
</dbReference>
<keyword evidence="2" id="KW-0812">Transmembrane</keyword>
<dbReference type="InterPro" id="IPR029058">
    <property type="entry name" value="AB_hydrolase_fold"/>
</dbReference>
<dbReference type="VEuPathDB" id="FungiDB:VP01_288g5"/>
<proteinExistence type="predicted"/>
<dbReference type="OrthoDB" id="6431331at2759"/>
<evidence type="ECO:0000313" key="3">
    <source>
        <dbReference type="EMBL" id="KNZ54660.1"/>
    </source>
</evidence>
<dbReference type="Proteomes" id="UP000037035">
    <property type="component" value="Unassembled WGS sequence"/>
</dbReference>
<feature type="transmembrane region" description="Helical" evidence="2">
    <location>
        <begin position="237"/>
        <end position="258"/>
    </location>
</feature>
<keyword evidence="2" id="KW-0472">Membrane</keyword>
<dbReference type="SUPFAM" id="SSF53474">
    <property type="entry name" value="alpha/beta-Hydrolases"/>
    <property type="match status" value="1"/>
</dbReference>
<accession>A0A0L6V3H0</accession>
<sequence length="562" mass="64538">MHSFILSLLLFCLEHTPEIIYTSTLLTSILFNQKRLILAYLLLEVLFHWLFIHRKRRTALTKGDDQVPAVVPSLQLRKQLLHALITSFNTTHHLTNALTNWFYSSNQHHIPIQLDQIHHQNIAQLLAALFFSKHYNQLNHHHRNQILLHINTIQHAINHTFPHGLNPHILSYQHNLDPIHAQHRPLCFYLLIEAFRLLLHITLRLVGFQKHVIKLNQTHFQYWYHPGFHSKRQETPLILVAGIVGLISLPHYAISLLWKSRRPIFLVGNPTVSLTLFKPELDLVRVRNPEDVGSKRQKYRRKIQTLAEQSLCMKEMLHRHGYQPRANWNKGAPPDHGGAFLIGHSLGTCATAHFLRHHPQYVAGTLSIDPISVMPYIPDLVRGFLYTKPKTLGQLLVRIVSRELGVATYIQRHFHWFEFVIFPHLEQTTTEEASMVGVSGHHGRHHFVLSERDALVCHAQLAAYLARAKPPCSVSSLANSPHAGFLFFHLPTIINLTLDLLPPRNPSSQTTLPSSKPHSLLPPPRSHLQPPFSCSSFPTSLHHLPVYYWFLICLFLALGLPS</sequence>
<evidence type="ECO:0000256" key="2">
    <source>
        <dbReference type="SAM" id="Phobius"/>
    </source>
</evidence>
<feature type="region of interest" description="Disordered" evidence="1">
    <location>
        <begin position="505"/>
        <end position="524"/>
    </location>
</feature>
<gene>
    <name evidence="3" type="ORF">VP01_288g5</name>
</gene>
<dbReference type="AlphaFoldDB" id="A0A0L6V3H0"/>
<evidence type="ECO:0008006" key="5">
    <source>
        <dbReference type="Google" id="ProtNLM"/>
    </source>
</evidence>
<comment type="caution">
    <text evidence="3">The sequence shown here is derived from an EMBL/GenBank/DDBJ whole genome shotgun (WGS) entry which is preliminary data.</text>
</comment>
<dbReference type="Gene3D" id="3.40.50.1820">
    <property type="entry name" value="alpha/beta hydrolase"/>
    <property type="match status" value="1"/>
</dbReference>
<dbReference type="STRING" id="27349.A0A0L6V3H0"/>
<reference evidence="3 4" key="1">
    <citation type="submission" date="2015-08" db="EMBL/GenBank/DDBJ databases">
        <title>Next Generation Sequencing and Analysis of the Genome of Puccinia sorghi L Schw, the Causal Agent of Maize Common Rust.</title>
        <authorList>
            <person name="Rochi L."/>
            <person name="Burguener G."/>
            <person name="Darino M."/>
            <person name="Turjanski A."/>
            <person name="Kreff E."/>
            <person name="Dieguez M.J."/>
            <person name="Sacco F."/>
        </authorList>
    </citation>
    <scope>NUCLEOTIDE SEQUENCE [LARGE SCALE GENOMIC DNA]</scope>
    <source>
        <strain evidence="3 4">RO10H11247</strain>
    </source>
</reference>